<keyword evidence="1" id="KW-1133">Transmembrane helix</keyword>
<evidence type="ECO:0000256" key="1">
    <source>
        <dbReference type="SAM" id="Phobius"/>
    </source>
</evidence>
<keyword evidence="1" id="KW-0812">Transmembrane</keyword>
<accession>A0A6C0C9B2</accession>
<sequence>MSSLARLIPAKSNHRCQEKYCKEKCCQQEYCDCFCAIWATQILCMLTLGIIFGAIYYSNDSINATIIQ</sequence>
<protein>
    <submittedName>
        <fullName evidence="2">Uncharacterized protein</fullName>
    </submittedName>
</protein>
<proteinExistence type="predicted"/>
<evidence type="ECO:0000313" key="2">
    <source>
        <dbReference type="EMBL" id="QHT00957.1"/>
    </source>
</evidence>
<dbReference type="EMBL" id="MN739361">
    <property type="protein sequence ID" value="QHT00957.1"/>
    <property type="molecule type" value="Genomic_DNA"/>
</dbReference>
<organism evidence="2">
    <name type="scientific">viral metagenome</name>
    <dbReference type="NCBI Taxonomy" id="1070528"/>
    <lineage>
        <taxon>unclassified sequences</taxon>
        <taxon>metagenomes</taxon>
        <taxon>organismal metagenomes</taxon>
    </lineage>
</organism>
<keyword evidence="1" id="KW-0472">Membrane</keyword>
<dbReference type="AlphaFoldDB" id="A0A6C0C9B2"/>
<feature type="transmembrane region" description="Helical" evidence="1">
    <location>
        <begin position="37"/>
        <end position="57"/>
    </location>
</feature>
<name>A0A6C0C9B2_9ZZZZ</name>
<reference evidence="2" key="1">
    <citation type="journal article" date="2020" name="Nature">
        <title>Giant virus diversity and host interactions through global metagenomics.</title>
        <authorList>
            <person name="Schulz F."/>
            <person name="Roux S."/>
            <person name="Paez-Espino D."/>
            <person name="Jungbluth S."/>
            <person name="Walsh D.A."/>
            <person name="Denef V.J."/>
            <person name="McMahon K.D."/>
            <person name="Konstantinidis K.T."/>
            <person name="Eloe-Fadrosh E.A."/>
            <person name="Kyrpides N.C."/>
            <person name="Woyke T."/>
        </authorList>
    </citation>
    <scope>NUCLEOTIDE SEQUENCE</scope>
    <source>
        <strain evidence="2">GVMAG-M-3300020192-26</strain>
    </source>
</reference>